<comment type="similarity">
    <text evidence="1 7">Belongs to the thymidylate kinase family.</text>
</comment>
<dbReference type="GO" id="GO:0004798">
    <property type="term" value="F:dTMP kinase activity"/>
    <property type="evidence" value="ECO:0007669"/>
    <property type="project" value="UniProtKB-UniRule"/>
</dbReference>
<dbReference type="Proteomes" id="UP000567293">
    <property type="component" value="Unassembled WGS sequence"/>
</dbReference>
<dbReference type="InterPro" id="IPR027417">
    <property type="entry name" value="P-loop_NTPase"/>
</dbReference>
<dbReference type="Gene3D" id="3.40.50.300">
    <property type="entry name" value="P-loop containing nucleotide triphosphate hydrolases"/>
    <property type="match status" value="1"/>
</dbReference>
<evidence type="ECO:0000313" key="9">
    <source>
        <dbReference type="EMBL" id="MBA0084224.1"/>
    </source>
</evidence>
<keyword evidence="3 7" id="KW-0545">Nucleotide biosynthesis</keyword>
<dbReference type="GO" id="GO:0006235">
    <property type="term" value="P:dTTP biosynthetic process"/>
    <property type="evidence" value="ECO:0007669"/>
    <property type="project" value="UniProtKB-UniRule"/>
</dbReference>
<protein>
    <recommendedName>
        <fullName evidence="7">Thymidylate kinase</fullName>
        <ecNumber evidence="7">2.7.4.9</ecNumber>
    </recommendedName>
    <alternativeName>
        <fullName evidence="7">dTMP kinase</fullName>
    </alternativeName>
</protein>
<sequence length="244" mass="27615">MPLFVPNRYRGKLIVVEGIDGSGKSTQISLLSHWLRSQGYAVAFSEWNSSPLVRQTTRRGKRKEMFTPTTFSLIHATDFADRMESYIFPLVKSGAIVCADRYAGTAFARDVARGVGRRWVRNLYRFALHPNLSFYFRVPLDVALGRILGGRDALKHYEAGMDLGLARDVEESFRIFQGRILDEYEAMIDEMGFHVIDATLSIEEQQQIMRDIVIRELGESLKNGVLHQPAAREFNGQATTPAVL</sequence>
<dbReference type="InterPro" id="IPR018094">
    <property type="entry name" value="Thymidylate_kinase"/>
</dbReference>
<keyword evidence="6 7" id="KW-0067">ATP-binding</keyword>
<comment type="function">
    <text evidence="7">Phosphorylation of dTMP to form dTDP in both de novo and salvage pathways of dTTP synthesis.</text>
</comment>
<evidence type="ECO:0000256" key="4">
    <source>
        <dbReference type="ARBA" id="ARBA00022741"/>
    </source>
</evidence>
<dbReference type="AlphaFoldDB" id="A0A7V8SVU1"/>
<evidence type="ECO:0000256" key="5">
    <source>
        <dbReference type="ARBA" id="ARBA00022777"/>
    </source>
</evidence>
<keyword evidence="2 7" id="KW-0808">Transferase</keyword>
<dbReference type="CDD" id="cd01672">
    <property type="entry name" value="TMPK"/>
    <property type="match status" value="1"/>
</dbReference>
<keyword evidence="5 7" id="KW-0418">Kinase</keyword>
<dbReference type="PANTHER" id="PTHR10344">
    <property type="entry name" value="THYMIDYLATE KINASE"/>
    <property type="match status" value="1"/>
</dbReference>
<evidence type="ECO:0000259" key="8">
    <source>
        <dbReference type="Pfam" id="PF02223"/>
    </source>
</evidence>
<evidence type="ECO:0000313" key="10">
    <source>
        <dbReference type="Proteomes" id="UP000567293"/>
    </source>
</evidence>
<comment type="caution">
    <text evidence="9">The sequence shown here is derived from an EMBL/GenBank/DDBJ whole genome shotgun (WGS) entry which is preliminary data.</text>
</comment>
<dbReference type="GO" id="GO:0006227">
    <property type="term" value="P:dUDP biosynthetic process"/>
    <property type="evidence" value="ECO:0007669"/>
    <property type="project" value="TreeGrafter"/>
</dbReference>
<gene>
    <name evidence="7" type="primary">tmk</name>
    <name evidence="9" type="ORF">HRJ53_04445</name>
</gene>
<evidence type="ECO:0000256" key="1">
    <source>
        <dbReference type="ARBA" id="ARBA00009776"/>
    </source>
</evidence>
<feature type="domain" description="Thymidylate kinase-like" evidence="8">
    <location>
        <begin position="16"/>
        <end position="206"/>
    </location>
</feature>
<proteinExistence type="inferred from homology"/>
<reference evidence="9" key="1">
    <citation type="submission" date="2020-06" db="EMBL/GenBank/DDBJ databases">
        <title>Legume-microbial interactions unlock mineral nutrients during tropical forest succession.</title>
        <authorList>
            <person name="Epihov D.Z."/>
        </authorList>
    </citation>
    <scope>NUCLEOTIDE SEQUENCE [LARGE SCALE GENOMIC DNA]</scope>
    <source>
        <strain evidence="9">Pan2503</strain>
    </source>
</reference>
<comment type="catalytic activity">
    <reaction evidence="7">
        <text>dTMP + ATP = dTDP + ADP</text>
        <dbReference type="Rhea" id="RHEA:13517"/>
        <dbReference type="ChEBI" id="CHEBI:30616"/>
        <dbReference type="ChEBI" id="CHEBI:58369"/>
        <dbReference type="ChEBI" id="CHEBI:63528"/>
        <dbReference type="ChEBI" id="CHEBI:456216"/>
        <dbReference type="EC" id="2.7.4.9"/>
    </reaction>
</comment>
<evidence type="ECO:0000256" key="7">
    <source>
        <dbReference type="HAMAP-Rule" id="MF_00165"/>
    </source>
</evidence>
<keyword evidence="10" id="KW-1185">Reference proteome</keyword>
<name>A0A7V8SVU1_9BACT</name>
<dbReference type="InterPro" id="IPR039430">
    <property type="entry name" value="Thymidylate_kin-like_dom"/>
</dbReference>
<evidence type="ECO:0000256" key="6">
    <source>
        <dbReference type="ARBA" id="ARBA00022840"/>
    </source>
</evidence>
<dbReference type="GO" id="GO:0005524">
    <property type="term" value="F:ATP binding"/>
    <property type="evidence" value="ECO:0007669"/>
    <property type="project" value="UniProtKB-UniRule"/>
</dbReference>
<dbReference type="PANTHER" id="PTHR10344:SF1">
    <property type="entry name" value="THYMIDYLATE KINASE"/>
    <property type="match status" value="1"/>
</dbReference>
<dbReference type="GO" id="GO:0005737">
    <property type="term" value="C:cytoplasm"/>
    <property type="evidence" value="ECO:0007669"/>
    <property type="project" value="TreeGrafter"/>
</dbReference>
<organism evidence="9 10">
    <name type="scientific">Candidatus Acidiferrum panamense</name>
    <dbReference type="NCBI Taxonomy" id="2741543"/>
    <lineage>
        <taxon>Bacteria</taxon>
        <taxon>Pseudomonadati</taxon>
        <taxon>Acidobacteriota</taxon>
        <taxon>Terriglobia</taxon>
        <taxon>Candidatus Acidiferrales</taxon>
        <taxon>Candidatus Acidiferrum</taxon>
    </lineage>
</organism>
<dbReference type="EMBL" id="JACDQQ010000429">
    <property type="protein sequence ID" value="MBA0084224.1"/>
    <property type="molecule type" value="Genomic_DNA"/>
</dbReference>
<dbReference type="GO" id="GO:0006233">
    <property type="term" value="P:dTDP biosynthetic process"/>
    <property type="evidence" value="ECO:0007669"/>
    <property type="project" value="InterPro"/>
</dbReference>
<dbReference type="Pfam" id="PF02223">
    <property type="entry name" value="Thymidylate_kin"/>
    <property type="match status" value="1"/>
</dbReference>
<keyword evidence="4 7" id="KW-0547">Nucleotide-binding</keyword>
<dbReference type="EC" id="2.7.4.9" evidence="7"/>
<dbReference type="HAMAP" id="MF_00165">
    <property type="entry name" value="Thymidylate_kinase"/>
    <property type="match status" value="1"/>
</dbReference>
<feature type="binding site" evidence="7">
    <location>
        <begin position="18"/>
        <end position="25"/>
    </location>
    <ligand>
        <name>ATP</name>
        <dbReference type="ChEBI" id="CHEBI:30616"/>
    </ligand>
</feature>
<dbReference type="SUPFAM" id="SSF52540">
    <property type="entry name" value="P-loop containing nucleoside triphosphate hydrolases"/>
    <property type="match status" value="1"/>
</dbReference>
<accession>A0A7V8SVU1</accession>
<evidence type="ECO:0000256" key="3">
    <source>
        <dbReference type="ARBA" id="ARBA00022727"/>
    </source>
</evidence>
<evidence type="ECO:0000256" key="2">
    <source>
        <dbReference type="ARBA" id="ARBA00022679"/>
    </source>
</evidence>